<evidence type="ECO:0000256" key="4">
    <source>
        <dbReference type="ARBA" id="ARBA00023136"/>
    </source>
</evidence>
<feature type="transmembrane region" description="Helical" evidence="5">
    <location>
        <begin position="12"/>
        <end position="31"/>
    </location>
</feature>
<feature type="domain" description="EamA" evidence="6">
    <location>
        <begin position="165"/>
        <end position="301"/>
    </location>
</feature>
<evidence type="ECO:0000256" key="5">
    <source>
        <dbReference type="SAM" id="Phobius"/>
    </source>
</evidence>
<evidence type="ECO:0000313" key="7">
    <source>
        <dbReference type="EMBL" id="QWT47786.1"/>
    </source>
</evidence>
<gene>
    <name evidence="7" type="ORF">Azoinq_07815</name>
</gene>
<reference evidence="7" key="1">
    <citation type="submission" date="2020-11" db="EMBL/GenBank/DDBJ databases">
        <title>Azospira inquinata sp. nov.</title>
        <authorList>
            <person name="Moe W.M."/>
            <person name="Mikes M.C."/>
        </authorList>
    </citation>
    <scope>NUCLEOTIDE SEQUENCE</scope>
    <source>
        <strain evidence="7">Azo-3</strain>
    </source>
</reference>
<dbReference type="PANTHER" id="PTHR32322:SF2">
    <property type="entry name" value="EAMA DOMAIN-CONTAINING PROTEIN"/>
    <property type="match status" value="1"/>
</dbReference>
<organism evidence="7 8">
    <name type="scientific">Azospira inquinata</name>
    <dbReference type="NCBI Taxonomy" id="2785627"/>
    <lineage>
        <taxon>Bacteria</taxon>
        <taxon>Pseudomonadati</taxon>
        <taxon>Pseudomonadota</taxon>
        <taxon>Betaproteobacteria</taxon>
        <taxon>Rhodocyclales</taxon>
        <taxon>Rhodocyclaceae</taxon>
        <taxon>Azospira</taxon>
    </lineage>
</organism>
<feature type="transmembrane region" description="Helical" evidence="5">
    <location>
        <begin position="165"/>
        <end position="184"/>
    </location>
</feature>
<feature type="transmembrane region" description="Helical" evidence="5">
    <location>
        <begin position="81"/>
        <end position="100"/>
    </location>
</feature>
<dbReference type="EMBL" id="CP064782">
    <property type="protein sequence ID" value="QWT47786.1"/>
    <property type="molecule type" value="Genomic_DNA"/>
</dbReference>
<feature type="domain" description="EamA" evidence="6">
    <location>
        <begin position="16"/>
        <end position="150"/>
    </location>
</feature>
<evidence type="ECO:0000256" key="2">
    <source>
        <dbReference type="ARBA" id="ARBA00022692"/>
    </source>
</evidence>
<dbReference type="PANTHER" id="PTHR32322">
    <property type="entry name" value="INNER MEMBRANE TRANSPORTER"/>
    <property type="match status" value="1"/>
</dbReference>
<keyword evidence="2 5" id="KW-0812">Transmembrane</keyword>
<evidence type="ECO:0000256" key="3">
    <source>
        <dbReference type="ARBA" id="ARBA00022989"/>
    </source>
</evidence>
<feature type="transmembrane region" description="Helical" evidence="5">
    <location>
        <begin position="106"/>
        <end position="125"/>
    </location>
</feature>
<proteinExistence type="predicted"/>
<keyword evidence="3 5" id="KW-1133">Transmembrane helix</keyword>
<feature type="transmembrane region" description="Helical" evidence="5">
    <location>
        <begin position="137"/>
        <end position="159"/>
    </location>
</feature>
<comment type="subcellular location">
    <subcellularLocation>
        <location evidence="1">Membrane</location>
        <topology evidence="1">Multi-pass membrane protein</topology>
    </subcellularLocation>
</comment>
<dbReference type="InterPro" id="IPR050638">
    <property type="entry name" value="AA-Vitamin_Transporters"/>
</dbReference>
<protein>
    <submittedName>
        <fullName evidence="7">DMT family transporter</fullName>
    </submittedName>
</protein>
<feature type="transmembrane region" description="Helical" evidence="5">
    <location>
        <begin position="282"/>
        <end position="300"/>
    </location>
</feature>
<evidence type="ECO:0000256" key="1">
    <source>
        <dbReference type="ARBA" id="ARBA00004141"/>
    </source>
</evidence>
<dbReference type="RefSeq" id="WP_216130291.1">
    <property type="nucleotide sequence ID" value="NZ_CP064782.1"/>
</dbReference>
<keyword evidence="8" id="KW-1185">Reference proteome</keyword>
<feature type="transmembrane region" description="Helical" evidence="5">
    <location>
        <begin position="226"/>
        <end position="247"/>
    </location>
</feature>
<dbReference type="KEGG" id="aiq:Azoinq_07815"/>
<dbReference type="GO" id="GO:0016020">
    <property type="term" value="C:membrane"/>
    <property type="evidence" value="ECO:0007669"/>
    <property type="project" value="UniProtKB-SubCell"/>
</dbReference>
<dbReference type="Pfam" id="PF00892">
    <property type="entry name" value="EamA"/>
    <property type="match status" value="2"/>
</dbReference>
<dbReference type="InterPro" id="IPR000620">
    <property type="entry name" value="EamA_dom"/>
</dbReference>
<keyword evidence="4 5" id="KW-0472">Membrane</keyword>
<dbReference type="AlphaFoldDB" id="A0A975SKI6"/>
<evidence type="ECO:0000313" key="8">
    <source>
        <dbReference type="Proteomes" id="UP000683428"/>
    </source>
</evidence>
<feature type="transmembrane region" description="Helical" evidence="5">
    <location>
        <begin position="43"/>
        <end position="61"/>
    </location>
</feature>
<feature type="transmembrane region" description="Helical" evidence="5">
    <location>
        <begin position="259"/>
        <end position="276"/>
    </location>
</feature>
<feature type="transmembrane region" description="Helical" evidence="5">
    <location>
        <begin position="196"/>
        <end position="220"/>
    </location>
</feature>
<dbReference type="Proteomes" id="UP000683428">
    <property type="component" value="Chromosome"/>
</dbReference>
<accession>A0A975SKI6</accession>
<sequence length="312" mass="33023">MFPWHRVGGHGGLYLRLLLTMVLWGGTWIAGRLVVQDTPPLTAAFWRFFIAALALGLQLGLTEGRSAFAPRALSRREWATVFWLGFTGIFAYNLCFLYGLRHISAGKGALVVALNPAAVALVAWLGGGETMNRIKGLGILTALGGCLLVIGNGHPLALLHGAIGLGEWLILGCVLFWTLFTFIGRRATHTLSPLAATFYACALGGLLLGAAALALGLTLVPPDLSLRAWLCVLFLGLFGTALSFTWYAEGIRGLGATRAAAFINLVPIFAVLQGDWLLGERLSAPVLIGGALVLGGVILTNRGARGSRRPQG</sequence>
<evidence type="ECO:0000259" key="6">
    <source>
        <dbReference type="Pfam" id="PF00892"/>
    </source>
</evidence>
<name>A0A975SKI6_9RHOO</name>